<protein>
    <recommendedName>
        <fullName evidence="6">CDP-diacylglycerol--serine O-phosphatidyltransferase</fullName>
    </recommendedName>
</protein>
<keyword evidence="5" id="KW-1185">Reference proteome</keyword>
<dbReference type="GO" id="GO:0008654">
    <property type="term" value="P:phospholipid biosynthetic process"/>
    <property type="evidence" value="ECO:0007669"/>
    <property type="project" value="InterPro"/>
</dbReference>
<evidence type="ECO:0000256" key="1">
    <source>
        <dbReference type="ARBA" id="ARBA00022679"/>
    </source>
</evidence>
<sequence>MRMWGITRPRVPDAFTLGNASCGAIALLTLVCAGYAEDVWAGLSTLQLVSLLLVLGTVFDSLDGATARLFGGSSLGGQLDSLSDAITFGLVPAALLVTIALAGGGSGLAVAVAVAGFLVYLSGALLRLADFCAVRDEDTDFVGLPSPLAALLAVSAAYTTVDPLQLGLVLLLVGALMVSRLRFPHQGRDMLPLAIGGWVLAALAALDAVQPTLVVAATWVLVLLVLPVLAARSRSRADDDEDVDADREDRRRLRLRLAHQQR</sequence>
<dbReference type="RefSeq" id="WP_163772412.1">
    <property type="nucleotide sequence ID" value="NZ_JAAGXA010000007.1"/>
</dbReference>
<organism evidence="4 5">
    <name type="scientific">Nocardioides zeae</name>
    <dbReference type="NCBI Taxonomy" id="1457234"/>
    <lineage>
        <taxon>Bacteria</taxon>
        <taxon>Bacillati</taxon>
        <taxon>Actinomycetota</taxon>
        <taxon>Actinomycetes</taxon>
        <taxon>Propionibacteriales</taxon>
        <taxon>Nocardioidaceae</taxon>
        <taxon>Nocardioides</taxon>
    </lineage>
</organism>
<evidence type="ECO:0000256" key="3">
    <source>
        <dbReference type="SAM" id="Phobius"/>
    </source>
</evidence>
<gene>
    <name evidence="4" type="ORF">G3T38_11270</name>
</gene>
<evidence type="ECO:0008006" key="6">
    <source>
        <dbReference type="Google" id="ProtNLM"/>
    </source>
</evidence>
<feature type="transmembrane region" description="Helical" evidence="3">
    <location>
        <begin position="190"/>
        <end position="206"/>
    </location>
</feature>
<dbReference type="InterPro" id="IPR043130">
    <property type="entry name" value="CDP-OH_PTrfase_TM_dom"/>
</dbReference>
<evidence type="ECO:0000313" key="5">
    <source>
        <dbReference type="Proteomes" id="UP000468687"/>
    </source>
</evidence>
<keyword evidence="3" id="KW-0812">Transmembrane</keyword>
<accession>A0A6P0HJV2</accession>
<comment type="caution">
    <text evidence="4">The sequence shown here is derived from an EMBL/GenBank/DDBJ whole genome shotgun (WGS) entry which is preliminary data.</text>
</comment>
<keyword evidence="3" id="KW-1133">Transmembrane helix</keyword>
<comment type="similarity">
    <text evidence="2">Belongs to the CDP-alcohol phosphatidyltransferase class-I family.</text>
</comment>
<dbReference type="GO" id="GO:0016780">
    <property type="term" value="F:phosphotransferase activity, for other substituted phosphate groups"/>
    <property type="evidence" value="ECO:0007669"/>
    <property type="project" value="InterPro"/>
</dbReference>
<evidence type="ECO:0000256" key="2">
    <source>
        <dbReference type="RuleBase" id="RU003750"/>
    </source>
</evidence>
<keyword evidence="3" id="KW-0472">Membrane</keyword>
<dbReference type="PROSITE" id="PS00379">
    <property type="entry name" value="CDP_ALCOHOL_P_TRANSF"/>
    <property type="match status" value="1"/>
</dbReference>
<feature type="transmembrane region" description="Helical" evidence="3">
    <location>
        <begin position="46"/>
        <end position="70"/>
    </location>
</feature>
<name>A0A6P0HJV2_9ACTN</name>
<feature type="transmembrane region" description="Helical" evidence="3">
    <location>
        <begin position="108"/>
        <end position="129"/>
    </location>
</feature>
<evidence type="ECO:0000313" key="4">
    <source>
        <dbReference type="EMBL" id="NEN78856.1"/>
    </source>
</evidence>
<dbReference type="EMBL" id="JAAGXA010000007">
    <property type="protein sequence ID" value="NEN78856.1"/>
    <property type="molecule type" value="Genomic_DNA"/>
</dbReference>
<feature type="transmembrane region" description="Helical" evidence="3">
    <location>
        <begin position="141"/>
        <end position="158"/>
    </location>
</feature>
<feature type="transmembrane region" description="Helical" evidence="3">
    <location>
        <begin position="212"/>
        <end position="231"/>
    </location>
</feature>
<dbReference type="GO" id="GO:0016020">
    <property type="term" value="C:membrane"/>
    <property type="evidence" value="ECO:0007669"/>
    <property type="project" value="InterPro"/>
</dbReference>
<dbReference type="Pfam" id="PF01066">
    <property type="entry name" value="CDP-OH_P_transf"/>
    <property type="match status" value="1"/>
</dbReference>
<feature type="transmembrane region" description="Helical" evidence="3">
    <location>
        <begin position="164"/>
        <end position="183"/>
    </location>
</feature>
<dbReference type="Proteomes" id="UP000468687">
    <property type="component" value="Unassembled WGS sequence"/>
</dbReference>
<keyword evidence="1 2" id="KW-0808">Transferase</keyword>
<dbReference type="InterPro" id="IPR048254">
    <property type="entry name" value="CDP_ALCOHOL_P_TRANSF_CS"/>
</dbReference>
<proteinExistence type="inferred from homology"/>
<dbReference type="AlphaFoldDB" id="A0A6P0HJV2"/>
<reference evidence="4 5" key="1">
    <citation type="journal article" date="2014" name="Int. J. Syst. Evol. Microbiol.">
        <title>Nocardioides zeae sp. nov., isolated from the stem of Zea mays.</title>
        <authorList>
            <person name="Glaeser S.P."/>
            <person name="McInroy J.A."/>
            <person name="Busse H.J."/>
            <person name="Kampfer P."/>
        </authorList>
    </citation>
    <scope>NUCLEOTIDE SEQUENCE [LARGE SCALE GENOMIC DNA]</scope>
    <source>
        <strain evidence="4 5">JCM 30728</strain>
    </source>
</reference>
<dbReference type="Gene3D" id="1.20.120.1760">
    <property type="match status" value="1"/>
</dbReference>
<dbReference type="InterPro" id="IPR000462">
    <property type="entry name" value="CDP-OH_P_trans"/>
</dbReference>